<organism evidence="1">
    <name type="scientific">viral metagenome</name>
    <dbReference type="NCBI Taxonomy" id="1070528"/>
    <lineage>
        <taxon>unclassified sequences</taxon>
        <taxon>metagenomes</taxon>
        <taxon>organismal metagenomes</taxon>
    </lineage>
</organism>
<dbReference type="AlphaFoldDB" id="A0A6C0CI80"/>
<dbReference type="EMBL" id="MN739421">
    <property type="protein sequence ID" value="QHT03993.1"/>
    <property type="molecule type" value="Genomic_DNA"/>
</dbReference>
<protein>
    <submittedName>
        <fullName evidence="1">Uncharacterized protein</fullName>
    </submittedName>
</protein>
<name>A0A6C0CI80_9ZZZZ</name>
<accession>A0A6C0CI80</accession>
<evidence type="ECO:0000313" key="1">
    <source>
        <dbReference type="EMBL" id="QHT03993.1"/>
    </source>
</evidence>
<proteinExistence type="predicted"/>
<reference evidence="1" key="1">
    <citation type="journal article" date="2020" name="Nature">
        <title>Giant virus diversity and host interactions through global metagenomics.</title>
        <authorList>
            <person name="Schulz F."/>
            <person name="Roux S."/>
            <person name="Paez-Espino D."/>
            <person name="Jungbluth S."/>
            <person name="Walsh D.A."/>
            <person name="Denef V.J."/>
            <person name="McMahon K.D."/>
            <person name="Konstantinidis K.T."/>
            <person name="Eloe-Fadrosh E.A."/>
            <person name="Kyrpides N.C."/>
            <person name="Woyke T."/>
        </authorList>
    </citation>
    <scope>NUCLEOTIDE SEQUENCE</scope>
    <source>
        <strain evidence="1">GVMAG-M-3300021137-6</strain>
    </source>
</reference>
<sequence>MSSCSIAYGTGKDTSATFVEQLRNSSDVTAMLKRRGIKRTYQVESASLGKNLVPIGGIPQSDLLALGHTVMAVGPAKAITSGAGYMLPCSPCGSTNTPPFSTLMASLSLIRY</sequence>